<accession>A0A067Q6Z3</accession>
<proteinExistence type="predicted"/>
<protein>
    <submittedName>
        <fullName evidence="3">Uncharacterized protein</fullName>
    </submittedName>
</protein>
<evidence type="ECO:0000256" key="1">
    <source>
        <dbReference type="SAM" id="MobiDB-lite"/>
    </source>
</evidence>
<organism evidence="3 4">
    <name type="scientific">Jaapia argillacea MUCL 33604</name>
    <dbReference type="NCBI Taxonomy" id="933084"/>
    <lineage>
        <taxon>Eukaryota</taxon>
        <taxon>Fungi</taxon>
        <taxon>Dikarya</taxon>
        <taxon>Basidiomycota</taxon>
        <taxon>Agaricomycotina</taxon>
        <taxon>Agaricomycetes</taxon>
        <taxon>Agaricomycetidae</taxon>
        <taxon>Jaapiales</taxon>
        <taxon>Jaapiaceae</taxon>
        <taxon>Jaapia</taxon>
    </lineage>
</organism>
<evidence type="ECO:0000313" key="4">
    <source>
        <dbReference type="Proteomes" id="UP000027265"/>
    </source>
</evidence>
<dbReference type="OrthoDB" id="3170343at2759"/>
<feature type="compositionally biased region" description="Basic and acidic residues" evidence="1">
    <location>
        <begin position="184"/>
        <end position="195"/>
    </location>
</feature>
<feature type="region of interest" description="Disordered" evidence="1">
    <location>
        <begin position="184"/>
        <end position="258"/>
    </location>
</feature>
<dbReference type="AlphaFoldDB" id="A0A067Q6Z3"/>
<evidence type="ECO:0000256" key="2">
    <source>
        <dbReference type="SAM" id="SignalP"/>
    </source>
</evidence>
<feature type="region of interest" description="Disordered" evidence="1">
    <location>
        <begin position="55"/>
        <end position="126"/>
    </location>
</feature>
<feature type="compositionally biased region" description="Basic and acidic residues" evidence="1">
    <location>
        <begin position="248"/>
        <end position="258"/>
    </location>
</feature>
<dbReference type="Proteomes" id="UP000027265">
    <property type="component" value="Unassembled WGS sequence"/>
</dbReference>
<feature type="signal peptide" evidence="2">
    <location>
        <begin position="1"/>
        <end position="30"/>
    </location>
</feature>
<gene>
    <name evidence="3" type="ORF">JAAARDRAFT_30665</name>
</gene>
<name>A0A067Q6Z3_9AGAM</name>
<evidence type="ECO:0000313" key="3">
    <source>
        <dbReference type="EMBL" id="KDQ62754.1"/>
    </source>
</evidence>
<keyword evidence="2" id="KW-0732">Signal</keyword>
<feature type="chain" id="PRO_5001643800" evidence="2">
    <location>
        <begin position="31"/>
        <end position="258"/>
    </location>
</feature>
<feature type="compositionally biased region" description="Polar residues" evidence="1">
    <location>
        <begin position="76"/>
        <end position="103"/>
    </location>
</feature>
<feature type="compositionally biased region" description="Basic and acidic residues" evidence="1">
    <location>
        <begin position="61"/>
        <end position="71"/>
    </location>
</feature>
<dbReference type="EMBL" id="KL197711">
    <property type="protein sequence ID" value="KDQ62754.1"/>
    <property type="molecule type" value="Genomic_DNA"/>
</dbReference>
<sequence>MWTFGFLLVRTPFSVIWLCLLGRWFKRGCATPSHPPIPLYQGHFLTPDLIIPSMSLSDNNPDDKYGRRDQWDPSDVVSNADPTSLQTTYPQPEGTQDFSTPSDQILGHPQPLTAAARPTSPPQTIRPSEIQAHQSGRGAVGVGPTKTTATPPGGYHAMKAGAGAQGDPRYWSDAEEGDVVKNREQYQQGKGHEKNEFDDDDDESTGRMRAGGGATGAHAGAKPKFTDKVFGTMEEVAGKMTRNAGMQERGEERKTGGF</sequence>
<dbReference type="HOGENOM" id="CLU_1077932_0_0_1"/>
<keyword evidence="4" id="KW-1185">Reference proteome</keyword>
<reference evidence="4" key="1">
    <citation type="journal article" date="2014" name="Proc. Natl. Acad. Sci. U.S.A.">
        <title>Extensive sampling of basidiomycete genomes demonstrates inadequacy of the white-rot/brown-rot paradigm for wood decay fungi.</title>
        <authorList>
            <person name="Riley R."/>
            <person name="Salamov A.A."/>
            <person name="Brown D.W."/>
            <person name="Nagy L.G."/>
            <person name="Floudas D."/>
            <person name="Held B.W."/>
            <person name="Levasseur A."/>
            <person name="Lombard V."/>
            <person name="Morin E."/>
            <person name="Otillar R."/>
            <person name="Lindquist E.A."/>
            <person name="Sun H."/>
            <person name="LaButti K.M."/>
            <person name="Schmutz J."/>
            <person name="Jabbour D."/>
            <person name="Luo H."/>
            <person name="Baker S.E."/>
            <person name="Pisabarro A.G."/>
            <person name="Walton J.D."/>
            <person name="Blanchette R.A."/>
            <person name="Henrissat B."/>
            <person name="Martin F."/>
            <person name="Cullen D."/>
            <person name="Hibbett D.S."/>
            <person name="Grigoriev I.V."/>
        </authorList>
    </citation>
    <scope>NUCLEOTIDE SEQUENCE [LARGE SCALE GENOMIC DNA]</scope>
    <source>
        <strain evidence="4">MUCL 33604</strain>
    </source>
</reference>
<dbReference type="InParanoid" id="A0A067Q6Z3"/>